<dbReference type="FunFam" id="3.20.20.70:FF:000030">
    <property type="entry name" value="Nicotinate-nucleotide pyrophosphorylase, carboxylating"/>
    <property type="match status" value="1"/>
</dbReference>
<evidence type="ECO:0000256" key="12">
    <source>
        <dbReference type="PIRSR" id="PIRSR006250-1"/>
    </source>
</evidence>
<dbReference type="Pfam" id="PF01729">
    <property type="entry name" value="QRPTase_C"/>
    <property type="match status" value="1"/>
</dbReference>
<feature type="binding site" evidence="12">
    <location>
        <begin position="262"/>
        <end position="264"/>
    </location>
    <ligand>
        <name>substrate</name>
    </ligand>
</feature>
<comment type="pathway">
    <text evidence="2 11">Cofactor biosynthesis; NAD(+) biosynthesis; nicotinate D-ribonucleotide from quinolinate: step 1/1.</text>
</comment>
<evidence type="ECO:0000256" key="10">
    <source>
        <dbReference type="ARBA" id="ARBA00047445"/>
    </source>
</evidence>
<comment type="catalytic activity">
    <reaction evidence="10 11">
        <text>nicotinate beta-D-ribonucleotide + CO2 + diphosphate = quinolinate + 5-phospho-alpha-D-ribose 1-diphosphate + 2 H(+)</text>
        <dbReference type="Rhea" id="RHEA:12733"/>
        <dbReference type="ChEBI" id="CHEBI:15378"/>
        <dbReference type="ChEBI" id="CHEBI:16526"/>
        <dbReference type="ChEBI" id="CHEBI:29959"/>
        <dbReference type="ChEBI" id="CHEBI:33019"/>
        <dbReference type="ChEBI" id="CHEBI:57502"/>
        <dbReference type="ChEBI" id="CHEBI:58017"/>
        <dbReference type="EC" id="2.4.2.19"/>
    </reaction>
</comment>
<gene>
    <name evidence="15" type="ORF">GBAR_LOCUS9710</name>
</gene>
<dbReference type="PIRSF" id="PIRSF006250">
    <property type="entry name" value="NadC_ModD"/>
    <property type="match status" value="1"/>
</dbReference>
<keyword evidence="9 11" id="KW-0808">Transferase</keyword>
<dbReference type="GO" id="GO:0009435">
    <property type="term" value="P:NAD+ biosynthetic process"/>
    <property type="evidence" value="ECO:0007669"/>
    <property type="project" value="InterPro"/>
</dbReference>
<dbReference type="InterPro" id="IPR013785">
    <property type="entry name" value="Aldolase_TIM"/>
</dbReference>
<feature type="binding site" evidence="12">
    <location>
        <begin position="129"/>
        <end position="131"/>
    </location>
    <ligand>
        <name>substrate</name>
    </ligand>
</feature>
<comment type="similarity">
    <text evidence="3 11">Belongs to the NadC/ModD family.</text>
</comment>
<comment type="caution">
    <text evidence="15">The sequence shown here is derived from an EMBL/GenBank/DDBJ whole genome shotgun (WGS) entry which is preliminary data.</text>
</comment>
<dbReference type="GO" id="GO:0034213">
    <property type="term" value="P:quinolinate catabolic process"/>
    <property type="evidence" value="ECO:0007669"/>
    <property type="project" value="TreeGrafter"/>
</dbReference>
<dbReference type="EC" id="2.4.2.19" evidence="5 11"/>
<dbReference type="AlphaFoldDB" id="A0AA35RQA2"/>
<dbReference type="EMBL" id="CASHTH010001466">
    <property type="protein sequence ID" value="CAI8015734.1"/>
    <property type="molecule type" value="Genomic_DNA"/>
</dbReference>
<dbReference type="FunFam" id="3.90.1170.20:FF:000001">
    <property type="entry name" value="Nicotinate-nucleotide diphosphorylase (Carboxylating)"/>
    <property type="match status" value="1"/>
</dbReference>
<proteinExistence type="inferred from homology"/>
<dbReference type="InterPro" id="IPR004393">
    <property type="entry name" value="NadC"/>
</dbReference>
<evidence type="ECO:0000313" key="16">
    <source>
        <dbReference type="Proteomes" id="UP001174909"/>
    </source>
</evidence>
<evidence type="ECO:0000313" key="15">
    <source>
        <dbReference type="EMBL" id="CAI8015734.1"/>
    </source>
</evidence>
<feature type="binding site" evidence="12">
    <location>
        <position position="163"/>
    </location>
    <ligand>
        <name>substrate</name>
    </ligand>
</feature>
<evidence type="ECO:0000256" key="1">
    <source>
        <dbReference type="ARBA" id="ARBA00003237"/>
    </source>
</evidence>
<dbReference type="PANTHER" id="PTHR32179:SF3">
    <property type="entry name" value="NICOTINATE-NUCLEOTIDE PYROPHOSPHORYLASE [CARBOXYLATING]"/>
    <property type="match status" value="1"/>
</dbReference>
<evidence type="ECO:0000256" key="6">
    <source>
        <dbReference type="ARBA" id="ARBA00020990"/>
    </source>
</evidence>
<evidence type="ECO:0000256" key="8">
    <source>
        <dbReference type="ARBA" id="ARBA00022676"/>
    </source>
</evidence>
<dbReference type="CDD" id="cd01572">
    <property type="entry name" value="QPRTase"/>
    <property type="match status" value="1"/>
</dbReference>
<name>A0AA35RQA2_GEOBA</name>
<dbReference type="NCBIfam" id="TIGR00078">
    <property type="entry name" value="nadC"/>
    <property type="match status" value="1"/>
</dbReference>
<dbReference type="InterPro" id="IPR036068">
    <property type="entry name" value="Nicotinate_pribotase-like_C"/>
</dbReference>
<evidence type="ECO:0000256" key="2">
    <source>
        <dbReference type="ARBA" id="ARBA00004893"/>
    </source>
</evidence>
<evidence type="ECO:0000256" key="9">
    <source>
        <dbReference type="ARBA" id="ARBA00022679"/>
    </source>
</evidence>
<comment type="subunit">
    <text evidence="4 11">Hexamer formed by 3 homodimers.</text>
</comment>
<evidence type="ECO:0000256" key="3">
    <source>
        <dbReference type="ARBA" id="ARBA00009400"/>
    </source>
</evidence>
<evidence type="ECO:0000259" key="14">
    <source>
        <dbReference type="Pfam" id="PF02749"/>
    </source>
</evidence>
<dbReference type="InterPro" id="IPR037128">
    <property type="entry name" value="Quinolinate_PRibosylTase_N_sf"/>
</dbReference>
<evidence type="ECO:0000256" key="11">
    <source>
        <dbReference type="PIRNR" id="PIRNR006250"/>
    </source>
</evidence>
<evidence type="ECO:0000259" key="13">
    <source>
        <dbReference type="Pfam" id="PF01729"/>
    </source>
</evidence>
<dbReference type="SUPFAM" id="SSF54675">
    <property type="entry name" value="Nicotinate/Quinolinate PRTase N-terminal domain-like"/>
    <property type="match status" value="1"/>
</dbReference>
<dbReference type="Gene3D" id="3.20.20.70">
    <property type="entry name" value="Aldolase class I"/>
    <property type="match status" value="1"/>
</dbReference>
<accession>A0AA35RQA2</accession>
<dbReference type="Gene3D" id="3.90.1170.20">
    <property type="entry name" value="Quinolinate phosphoribosyl transferase, N-terminal domain"/>
    <property type="match status" value="1"/>
</dbReference>
<feature type="domain" description="Quinolinate phosphoribosyl transferase C-terminal" evidence="13">
    <location>
        <begin position="109"/>
        <end position="277"/>
    </location>
</feature>
<evidence type="ECO:0000256" key="7">
    <source>
        <dbReference type="ARBA" id="ARBA00022642"/>
    </source>
</evidence>
<dbReference type="SUPFAM" id="SSF51690">
    <property type="entry name" value="Nicotinate/Quinolinate PRTase C-terminal domain-like"/>
    <property type="match status" value="1"/>
</dbReference>
<evidence type="ECO:0000256" key="4">
    <source>
        <dbReference type="ARBA" id="ARBA00011218"/>
    </source>
</evidence>
<dbReference type="InterPro" id="IPR022412">
    <property type="entry name" value="Quinolinate_PRibosylTrfase_N"/>
</dbReference>
<keyword evidence="7 11" id="KW-0662">Pyridine nucleotide biosynthesis</keyword>
<feature type="binding site" evidence="12">
    <location>
        <position position="96"/>
    </location>
    <ligand>
        <name>substrate</name>
    </ligand>
</feature>
<evidence type="ECO:0000256" key="5">
    <source>
        <dbReference type="ARBA" id="ARBA00011944"/>
    </source>
</evidence>
<feature type="domain" description="Quinolinate phosphoribosyl transferase N-terminal" evidence="14">
    <location>
        <begin position="21"/>
        <end position="106"/>
    </location>
</feature>
<dbReference type="Proteomes" id="UP001174909">
    <property type="component" value="Unassembled WGS sequence"/>
</dbReference>
<dbReference type="GO" id="GO:0005737">
    <property type="term" value="C:cytoplasm"/>
    <property type="evidence" value="ECO:0007669"/>
    <property type="project" value="TreeGrafter"/>
</dbReference>
<feature type="binding site" evidence="12">
    <location>
        <begin position="241"/>
        <end position="243"/>
    </location>
    <ligand>
        <name>substrate</name>
    </ligand>
</feature>
<organism evidence="15 16">
    <name type="scientific">Geodia barretti</name>
    <name type="common">Barrett's horny sponge</name>
    <dbReference type="NCBI Taxonomy" id="519541"/>
    <lineage>
        <taxon>Eukaryota</taxon>
        <taxon>Metazoa</taxon>
        <taxon>Porifera</taxon>
        <taxon>Demospongiae</taxon>
        <taxon>Heteroscleromorpha</taxon>
        <taxon>Tetractinellida</taxon>
        <taxon>Astrophorina</taxon>
        <taxon>Geodiidae</taxon>
        <taxon>Geodia</taxon>
    </lineage>
</organism>
<sequence length="280" mass="30125">MTPDTETLIDRALSEDLSIGDPTTDILIPPDMQGKASFVAKQEGILAGLDVALAVFQRFDNTLTAKSYIQDGERLRPDDLIATVSGRMNPLLKSERTALNFIRMLSGTATVTAEYVQEVDGYDVRIVDTRKTTPGLRALEKYAVRVGGGYNHRQNLGDGILIKDNHIEALNAFGMSLGDVVRKANREKSHTINVEVEVEDLAQVEEALEAGAKILLLDNMEPEEMAVAVRMASGKAVTEASGNITLRTVRAAAASGVDLISVGALTHSAKGLDISLDFTS</sequence>
<feature type="binding site" evidence="12">
    <location>
        <position position="197"/>
    </location>
    <ligand>
        <name>substrate</name>
    </ligand>
</feature>
<keyword evidence="8 11" id="KW-0328">Glycosyltransferase</keyword>
<reference evidence="15" key="1">
    <citation type="submission" date="2023-03" db="EMBL/GenBank/DDBJ databases">
        <authorList>
            <person name="Steffen K."/>
            <person name="Cardenas P."/>
        </authorList>
    </citation>
    <scope>NUCLEOTIDE SEQUENCE</scope>
</reference>
<dbReference type="GO" id="GO:0004514">
    <property type="term" value="F:nicotinate-nucleotide diphosphorylase (carboxylating) activity"/>
    <property type="evidence" value="ECO:0007669"/>
    <property type="project" value="UniProtKB-EC"/>
</dbReference>
<dbReference type="InterPro" id="IPR002638">
    <property type="entry name" value="Quinolinate_PRibosylTrfase_C"/>
</dbReference>
<feature type="binding site" evidence="12">
    <location>
        <position position="218"/>
    </location>
    <ligand>
        <name>substrate</name>
    </ligand>
</feature>
<comment type="function">
    <text evidence="1 11">Involved in the catabolism of quinolinic acid (QA).</text>
</comment>
<dbReference type="Pfam" id="PF02749">
    <property type="entry name" value="QRPTase_N"/>
    <property type="match status" value="1"/>
</dbReference>
<protein>
    <recommendedName>
        <fullName evidence="6 11">Nicotinate-nucleotide pyrophosphorylase [carboxylating]</fullName>
        <ecNumber evidence="5 11">2.4.2.19</ecNumber>
    </recommendedName>
    <alternativeName>
        <fullName evidence="11">Quinolinate phosphoribosyltransferase [decarboxylating]</fullName>
    </alternativeName>
</protein>
<feature type="binding site" evidence="12">
    <location>
        <position position="153"/>
    </location>
    <ligand>
        <name>substrate</name>
    </ligand>
</feature>
<dbReference type="PANTHER" id="PTHR32179">
    <property type="entry name" value="NICOTINATE-NUCLEOTIDE PYROPHOSPHORYLASE [CARBOXYLATING]"/>
    <property type="match status" value="1"/>
</dbReference>
<dbReference type="InterPro" id="IPR027277">
    <property type="entry name" value="NadC/ModD"/>
</dbReference>
<keyword evidence="16" id="KW-1185">Reference proteome</keyword>